<feature type="non-terminal residue" evidence="2">
    <location>
        <position position="111"/>
    </location>
</feature>
<reference evidence="2 3" key="1">
    <citation type="submission" date="2023-04" db="EMBL/GenBank/DDBJ databases">
        <title>Clostridium tannerae sp. nov., isolated from the fecal material of an alpaca.</title>
        <authorList>
            <person name="Miller S."/>
            <person name="Hendry M."/>
            <person name="King J."/>
            <person name="Sankaranarayanan K."/>
            <person name="Lawson P.A."/>
        </authorList>
    </citation>
    <scope>NUCLEOTIDE SEQUENCE [LARGE SCALE GENOMIC DNA]</scope>
    <source>
        <strain evidence="2 3">A1-XYC3</strain>
    </source>
</reference>
<accession>A0ABU4JYK9</accession>
<keyword evidence="3" id="KW-1185">Reference proteome</keyword>
<dbReference type="InterPro" id="IPR011081">
    <property type="entry name" value="Big_4"/>
</dbReference>
<evidence type="ECO:0000313" key="3">
    <source>
        <dbReference type="Proteomes" id="UP001281656"/>
    </source>
</evidence>
<feature type="domain" description="Bacterial Ig-like" evidence="1">
    <location>
        <begin position="1"/>
        <end position="40"/>
    </location>
</feature>
<name>A0ABU4JYK9_9CLOT</name>
<feature type="non-terminal residue" evidence="2">
    <location>
        <position position="1"/>
    </location>
</feature>
<dbReference type="Pfam" id="PF07532">
    <property type="entry name" value="Big_4"/>
    <property type="match status" value="1"/>
</dbReference>
<gene>
    <name evidence="2" type="ORF">P8V03_19130</name>
</gene>
<evidence type="ECO:0000313" key="2">
    <source>
        <dbReference type="EMBL" id="MDW8803237.1"/>
    </source>
</evidence>
<dbReference type="Proteomes" id="UP001281656">
    <property type="component" value="Unassembled WGS sequence"/>
</dbReference>
<evidence type="ECO:0000259" key="1">
    <source>
        <dbReference type="Pfam" id="PF07532"/>
    </source>
</evidence>
<organism evidence="2 3">
    <name type="scientific">Clostridium tanneri</name>
    <dbReference type="NCBI Taxonomy" id="3037988"/>
    <lineage>
        <taxon>Bacteria</taxon>
        <taxon>Bacillati</taxon>
        <taxon>Bacillota</taxon>
        <taxon>Clostridia</taxon>
        <taxon>Eubacteriales</taxon>
        <taxon>Clostridiaceae</taxon>
        <taxon>Clostridium</taxon>
    </lineage>
</organism>
<proteinExistence type="predicted"/>
<dbReference type="EMBL" id="JARUJP010000102">
    <property type="protein sequence ID" value="MDW8803237.1"/>
    <property type="molecule type" value="Genomic_DNA"/>
</dbReference>
<comment type="caution">
    <text evidence="2">The sequence shown here is derived from an EMBL/GenBank/DDBJ whole genome shotgun (WGS) entry which is preliminary data.</text>
</comment>
<dbReference type="RefSeq" id="WP_318799388.1">
    <property type="nucleotide sequence ID" value="NZ_JARUJP010000102.1"/>
</dbReference>
<sequence length="111" mass="11318">LPSVVEVTLEDGSTVNANVTWDTSSYNGSTAGTYTLTGTIVNPTNVTNTGSKTASMKVTVQAAVPVTKNISSVGTIEDKTVANGTTVDLLNLPSVVEVTLEDGSTVNANVT</sequence>
<protein>
    <submittedName>
        <fullName evidence="2">Ig-like domain-containing protein</fullName>
    </submittedName>
</protein>